<dbReference type="InterPro" id="IPR000620">
    <property type="entry name" value="EamA_dom"/>
</dbReference>
<evidence type="ECO:0000313" key="1">
    <source>
        <dbReference type="EMBL" id="MTU43227.1"/>
    </source>
</evidence>
<dbReference type="AlphaFoldDB" id="A0A6I3S9E8"/>
<name>A0A6I3S9E8_9BURK</name>
<evidence type="ECO:0000313" key="2">
    <source>
        <dbReference type="Proteomes" id="UP000462362"/>
    </source>
</evidence>
<dbReference type="GO" id="GO:0016020">
    <property type="term" value="C:membrane"/>
    <property type="evidence" value="ECO:0007669"/>
    <property type="project" value="InterPro"/>
</dbReference>
<comment type="caution">
    <text evidence="1">The sequence shown here is derived from an EMBL/GenBank/DDBJ whole genome shotgun (WGS) entry which is preliminary data.</text>
</comment>
<reference evidence="1 2" key="1">
    <citation type="journal article" date="2019" name="Nat. Med.">
        <title>A library of human gut bacterial isolates paired with longitudinal multiomics data enables mechanistic microbiome research.</title>
        <authorList>
            <person name="Poyet M."/>
            <person name="Groussin M."/>
            <person name="Gibbons S.M."/>
            <person name="Avila-Pacheco J."/>
            <person name="Jiang X."/>
            <person name="Kearney S.M."/>
            <person name="Perrotta A.R."/>
            <person name="Berdy B."/>
            <person name="Zhao S."/>
            <person name="Lieberman T.D."/>
            <person name="Swanson P.K."/>
            <person name="Smith M."/>
            <person name="Roesemann S."/>
            <person name="Alexander J.E."/>
            <person name="Rich S.A."/>
            <person name="Livny J."/>
            <person name="Vlamakis H."/>
            <person name="Clish C."/>
            <person name="Bullock K."/>
            <person name="Deik A."/>
            <person name="Scott J."/>
            <person name="Pierce K.A."/>
            <person name="Xavier R.J."/>
            <person name="Alm E.J."/>
        </authorList>
    </citation>
    <scope>NUCLEOTIDE SEQUENCE [LARGE SCALE GENOMIC DNA]</scope>
    <source>
        <strain evidence="1 2">BIOML-A2</strain>
    </source>
</reference>
<sequence length="317" mass="34760">MFLGVLYGILGCSLWGFIYIIPLLLPEYSPATVAMGRFTVYSIGSLVICYYCRKTLALLTTSDWIKAFCLGFFGNAVYYVLLTKGVRLAGVPTSGMLMALIPLNVALLTNRPGAETTVVVPWRRLSLPLAMILIGLWIGNIDEFSEISVATSSVEYWLGFLCSFGAMALWTWFPIRNSQWLLKHPNVSPLAWTTAQGASMLPATLLCYVAVNFETFLHGGAVLGQTPVKFVLLMVAAGLICGWAGMALWNMMSARLPVALSGQMIVFETIFSVIYSLIYKQQAPKWALVVGVFLLLGGVLLSLKVFRDSGRKVSQPN</sequence>
<gene>
    <name evidence="1" type="ORF">GMD42_06250</name>
</gene>
<dbReference type="Pfam" id="PF00892">
    <property type="entry name" value="EamA"/>
    <property type="match status" value="1"/>
</dbReference>
<dbReference type="EMBL" id="WNCL01000015">
    <property type="protein sequence ID" value="MTU43227.1"/>
    <property type="molecule type" value="Genomic_DNA"/>
</dbReference>
<organism evidence="1 2">
    <name type="scientific">Parasutterella excrementihominis</name>
    <dbReference type="NCBI Taxonomy" id="487175"/>
    <lineage>
        <taxon>Bacteria</taxon>
        <taxon>Pseudomonadati</taxon>
        <taxon>Pseudomonadota</taxon>
        <taxon>Betaproteobacteria</taxon>
        <taxon>Burkholderiales</taxon>
        <taxon>Sutterellaceae</taxon>
        <taxon>Parasutterella</taxon>
    </lineage>
</organism>
<dbReference type="Proteomes" id="UP000462362">
    <property type="component" value="Unassembled WGS sequence"/>
</dbReference>
<protein>
    <submittedName>
        <fullName evidence="1">EamA family transporter</fullName>
    </submittedName>
</protein>
<dbReference type="RefSeq" id="WP_021867999.1">
    <property type="nucleotide sequence ID" value="NZ_CAUABC010000036.1"/>
</dbReference>
<accession>A0A6I3S9E8</accession>
<proteinExistence type="predicted"/>